<dbReference type="EMBL" id="VCLA01000094">
    <property type="protein sequence ID" value="MQT00793.1"/>
    <property type="molecule type" value="Genomic_DNA"/>
</dbReference>
<evidence type="ECO:0000256" key="2">
    <source>
        <dbReference type="ARBA" id="ARBA00022448"/>
    </source>
</evidence>
<keyword evidence="6 7" id="KW-0472">Membrane</keyword>
<dbReference type="GO" id="GO:0022857">
    <property type="term" value="F:transmembrane transporter activity"/>
    <property type="evidence" value="ECO:0007669"/>
    <property type="project" value="InterPro"/>
</dbReference>
<keyword evidence="3" id="KW-1003">Cell membrane</keyword>
<feature type="transmembrane region" description="Helical" evidence="7">
    <location>
        <begin position="12"/>
        <end position="34"/>
    </location>
</feature>
<evidence type="ECO:0000256" key="1">
    <source>
        <dbReference type="ARBA" id="ARBA00004651"/>
    </source>
</evidence>
<feature type="transmembrane region" description="Helical" evidence="7">
    <location>
        <begin position="282"/>
        <end position="303"/>
    </location>
</feature>
<evidence type="ECO:0000313" key="9">
    <source>
        <dbReference type="EMBL" id="MQT00793.1"/>
    </source>
</evidence>
<feature type="transmembrane region" description="Helical" evidence="7">
    <location>
        <begin position="253"/>
        <end position="270"/>
    </location>
</feature>
<feature type="transmembrane region" description="Helical" evidence="7">
    <location>
        <begin position="103"/>
        <end position="125"/>
    </location>
</feature>
<feature type="transmembrane region" description="Helical" evidence="7">
    <location>
        <begin position="137"/>
        <end position="158"/>
    </location>
</feature>
<dbReference type="InterPro" id="IPR036259">
    <property type="entry name" value="MFS_trans_sf"/>
</dbReference>
<keyword evidence="2" id="KW-0813">Transport</keyword>
<feature type="transmembrane region" description="Helical" evidence="7">
    <location>
        <begin position="217"/>
        <end position="241"/>
    </location>
</feature>
<evidence type="ECO:0000313" key="10">
    <source>
        <dbReference type="Proteomes" id="UP000419138"/>
    </source>
</evidence>
<dbReference type="Gene3D" id="1.20.1250.20">
    <property type="entry name" value="MFS general substrate transporter like domains"/>
    <property type="match status" value="1"/>
</dbReference>
<evidence type="ECO:0000256" key="4">
    <source>
        <dbReference type="ARBA" id="ARBA00022692"/>
    </source>
</evidence>
<dbReference type="InterPro" id="IPR020846">
    <property type="entry name" value="MFS_dom"/>
</dbReference>
<name>A0A646KEY4_STRJU</name>
<sequence length="404" mass="40465">MAADHGTRSRPGYPAAAGVFAVGMAGATLPTPLYGLYQAEIGFSELMVTVVFAVYAVGVIAVLLTAGDWSDRVGRRPVLFCALGLSAVADLCFLFEGGLPLLFAGRLLSGFSVGLLSGTATAAVLELAPPHRAARAGFAATAANMGGLGCGPLLAGLLARYAPDPLRLPFVVHLALLAVAAVVVRLLPETVAARAGEPRPRHRHRPQGMAVPPEARAVFAPAALAAFAGFSLLGLFTAVVPSFLAQTLKADDLAVAGAVVFSLFLASTAGQSLTGRLGVRRSLPAGCLTLVAGLLLVGASLAAESLPLLLAGTLAGGLGQGLAFRAGLASVGDAAPAGHRGGTISAFFVAAYTGLTLPVMGVGALTLWLGLRNAGLVFTAAVTVLALCVGLLLPRGAREGAAGP</sequence>
<feature type="transmembrane region" description="Helical" evidence="7">
    <location>
        <begin position="374"/>
        <end position="393"/>
    </location>
</feature>
<keyword evidence="4 7" id="KW-0812">Transmembrane</keyword>
<evidence type="ECO:0000259" key="8">
    <source>
        <dbReference type="PROSITE" id="PS50850"/>
    </source>
</evidence>
<dbReference type="Proteomes" id="UP000419138">
    <property type="component" value="Unassembled WGS sequence"/>
</dbReference>
<accession>A0A646KEY4</accession>
<dbReference type="GO" id="GO:0005886">
    <property type="term" value="C:plasma membrane"/>
    <property type="evidence" value="ECO:0007669"/>
    <property type="project" value="UniProtKB-SubCell"/>
</dbReference>
<feature type="transmembrane region" description="Helical" evidence="7">
    <location>
        <begin position="170"/>
        <end position="196"/>
    </location>
</feature>
<dbReference type="Pfam" id="PF07690">
    <property type="entry name" value="MFS_1"/>
    <property type="match status" value="1"/>
</dbReference>
<dbReference type="PANTHER" id="PTHR23517:SF13">
    <property type="entry name" value="MAJOR FACILITATOR SUPERFAMILY MFS_1"/>
    <property type="match status" value="1"/>
</dbReference>
<dbReference type="PANTHER" id="PTHR23517">
    <property type="entry name" value="RESISTANCE PROTEIN MDTM, PUTATIVE-RELATED-RELATED"/>
    <property type="match status" value="1"/>
</dbReference>
<feature type="transmembrane region" description="Helical" evidence="7">
    <location>
        <begin position="78"/>
        <end position="97"/>
    </location>
</feature>
<evidence type="ECO:0000256" key="7">
    <source>
        <dbReference type="SAM" id="Phobius"/>
    </source>
</evidence>
<comment type="subcellular location">
    <subcellularLocation>
        <location evidence="1">Cell membrane</location>
        <topology evidence="1">Multi-pass membrane protein</topology>
    </subcellularLocation>
</comment>
<evidence type="ECO:0000256" key="3">
    <source>
        <dbReference type="ARBA" id="ARBA00022475"/>
    </source>
</evidence>
<dbReference type="InterPro" id="IPR011701">
    <property type="entry name" value="MFS"/>
</dbReference>
<dbReference type="InterPro" id="IPR005829">
    <property type="entry name" value="Sugar_transporter_CS"/>
</dbReference>
<feature type="transmembrane region" description="Helical" evidence="7">
    <location>
        <begin position="309"/>
        <end position="332"/>
    </location>
</feature>
<protein>
    <submittedName>
        <fullName evidence="9">MFS transporter</fullName>
    </submittedName>
</protein>
<evidence type="ECO:0000256" key="6">
    <source>
        <dbReference type="ARBA" id="ARBA00023136"/>
    </source>
</evidence>
<feature type="transmembrane region" description="Helical" evidence="7">
    <location>
        <begin position="46"/>
        <end position="66"/>
    </location>
</feature>
<keyword evidence="5 7" id="KW-1133">Transmembrane helix</keyword>
<gene>
    <name evidence="9" type="ORF">FF041_11340</name>
</gene>
<keyword evidence="10" id="KW-1185">Reference proteome</keyword>
<feature type="transmembrane region" description="Helical" evidence="7">
    <location>
        <begin position="344"/>
        <end position="368"/>
    </location>
</feature>
<reference evidence="9 10" key="1">
    <citation type="submission" date="2019-05" db="EMBL/GenBank/DDBJ databases">
        <title>Comparative genomics and metabolomics analyses of clavulanic acid producing Streptomyces species provides insight into specialized metabolism and evolution of beta-lactam biosynthetic gene clusters.</title>
        <authorList>
            <person name="Moore M.A."/>
            <person name="Cruz-Morales P."/>
            <person name="Barona Gomez F."/>
            <person name="Kapil T."/>
        </authorList>
    </citation>
    <scope>NUCLEOTIDE SEQUENCE [LARGE SCALE GENOMIC DNA]</scope>
    <source>
        <strain evidence="9 10">NRRL 5741</strain>
    </source>
</reference>
<dbReference type="RefSeq" id="WP_153522595.1">
    <property type="nucleotide sequence ID" value="NZ_JBEPDZ010000033.1"/>
</dbReference>
<comment type="caution">
    <text evidence="9">The sequence shown here is derived from an EMBL/GenBank/DDBJ whole genome shotgun (WGS) entry which is preliminary data.</text>
</comment>
<dbReference type="PROSITE" id="PS00216">
    <property type="entry name" value="SUGAR_TRANSPORT_1"/>
    <property type="match status" value="1"/>
</dbReference>
<dbReference type="SUPFAM" id="SSF103473">
    <property type="entry name" value="MFS general substrate transporter"/>
    <property type="match status" value="1"/>
</dbReference>
<dbReference type="AlphaFoldDB" id="A0A646KEY4"/>
<evidence type="ECO:0000256" key="5">
    <source>
        <dbReference type="ARBA" id="ARBA00022989"/>
    </source>
</evidence>
<proteinExistence type="predicted"/>
<dbReference type="OrthoDB" id="3177957at2"/>
<feature type="domain" description="Major facilitator superfamily (MFS) profile" evidence="8">
    <location>
        <begin position="11"/>
        <end position="398"/>
    </location>
</feature>
<organism evidence="9 10">
    <name type="scientific">Streptomyces jumonjinensis</name>
    <dbReference type="NCBI Taxonomy" id="1945"/>
    <lineage>
        <taxon>Bacteria</taxon>
        <taxon>Bacillati</taxon>
        <taxon>Actinomycetota</taxon>
        <taxon>Actinomycetes</taxon>
        <taxon>Kitasatosporales</taxon>
        <taxon>Streptomycetaceae</taxon>
        <taxon>Streptomyces</taxon>
    </lineage>
</organism>
<dbReference type="InterPro" id="IPR050171">
    <property type="entry name" value="MFS_Transporters"/>
</dbReference>
<dbReference type="PROSITE" id="PS50850">
    <property type="entry name" value="MFS"/>
    <property type="match status" value="1"/>
</dbReference>